<comment type="pathway">
    <text evidence="1 7">Pyrimidine metabolism; UMP biosynthesis via de novo pathway; UMP from orotate: step 2/2.</text>
</comment>
<sequence length="313" mass="33803">MNNYADRLLEAVNKKGNPCIVGLDPRLGGMPRFAISKGGAPEESVRSSIFEYHKCIIDAVHDLVPGVKLQSAFYEQYGIGGIAAMQDTIKYSKENGMVVIIDAKRGDIASTAEAYANAFLGESEVMGERAPVFDVDCITVSPYLGMDSIEPFIRACMKYGKGIFVLVKTSNPGSSDIQNAKMADGRELYARVAEMINSYSEKLVGERYGYSSVGAVVGATFPEEARRIRKMLPRSIFLVPGYGSQGGTAADAAECFNEDGLGAVVNASRSVTYSLSSPELERKDAMAEIREKARLMIADVNSALERKAGGDKK</sequence>
<dbReference type="AlphaFoldDB" id="C7DGD1"/>
<evidence type="ECO:0000256" key="1">
    <source>
        <dbReference type="ARBA" id="ARBA00004861"/>
    </source>
</evidence>
<reference evidence="9 10" key="1">
    <citation type="journal article" date="2009" name="Genome Biol.">
        <title>Community-wide analysis of microbial genome sequence signatures.</title>
        <authorList>
            <person name="Dick G.J."/>
            <person name="Andersson A.F."/>
            <person name="Baker B.J."/>
            <person name="Simmons S.L."/>
            <person name="Thomas B.C."/>
            <person name="Yelton A.P."/>
            <person name="Banfield J.F."/>
        </authorList>
    </citation>
    <scope>NUCLEOTIDE SEQUENCE [LARGE SCALE GENOMIC DNA]</scope>
    <source>
        <strain evidence="9">ARMAN-2</strain>
    </source>
</reference>
<dbReference type="CDD" id="cd04725">
    <property type="entry name" value="OMP_decarboxylase_like"/>
    <property type="match status" value="1"/>
</dbReference>
<evidence type="ECO:0000256" key="3">
    <source>
        <dbReference type="ARBA" id="ARBA00022793"/>
    </source>
</evidence>
<dbReference type="NCBIfam" id="TIGR02127">
    <property type="entry name" value="pyrF_sub2"/>
    <property type="match status" value="1"/>
</dbReference>
<dbReference type="InterPro" id="IPR013785">
    <property type="entry name" value="Aldolase_TIM"/>
</dbReference>
<keyword evidence="10" id="KW-1185">Reference proteome</keyword>
<dbReference type="InterPro" id="IPR011060">
    <property type="entry name" value="RibuloseP-bd_barrel"/>
</dbReference>
<dbReference type="InterPro" id="IPR001754">
    <property type="entry name" value="OMPdeCOase_dom"/>
</dbReference>
<feature type="domain" description="Orotidine 5'-phosphate decarboxylase" evidence="8">
    <location>
        <begin position="18"/>
        <end position="284"/>
    </location>
</feature>
<dbReference type="HAMAP" id="MF_01215">
    <property type="entry name" value="OMPdecase_type2"/>
    <property type="match status" value="1"/>
</dbReference>
<evidence type="ECO:0000256" key="4">
    <source>
        <dbReference type="ARBA" id="ARBA00022975"/>
    </source>
</evidence>
<keyword evidence="4 7" id="KW-0665">Pyrimidine biosynthesis</keyword>
<evidence type="ECO:0000259" key="8">
    <source>
        <dbReference type="SMART" id="SM00934"/>
    </source>
</evidence>
<dbReference type="Proteomes" id="UP000332487">
    <property type="component" value="Unassembled WGS sequence"/>
</dbReference>
<dbReference type="GO" id="GO:0004590">
    <property type="term" value="F:orotidine-5'-phosphate decarboxylase activity"/>
    <property type="evidence" value="ECO:0007669"/>
    <property type="project" value="UniProtKB-UniRule"/>
</dbReference>
<evidence type="ECO:0000313" key="10">
    <source>
        <dbReference type="Proteomes" id="UP000332487"/>
    </source>
</evidence>
<dbReference type="GO" id="GO:0044205">
    <property type="term" value="P:'de novo' UMP biosynthetic process"/>
    <property type="evidence" value="ECO:0007669"/>
    <property type="project" value="UniProtKB-UniRule"/>
</dbReference>
<evidence type="ECO:0000256" key="5">
    <source>
        <dbReference type="ARBA" id="ARBA00023239"/>
    </source>
</evidence>
<dbReference type="SUPFAM" id="SSF51366">
    <property type="entry name" value="Ribulose-phoshate binding barrel"/>
    <property type="match status" value="1"/>
</dbReference>
<organism evidence="9 10">
    <name type="scientific">Candidatus Micrarchaeum acidiphilum ARMAN-2</name>
    <dbReference type="NCBI Taxonomy" id="425595"/>
    <lineage>
        <taxon>Archaea</taxon>
        <taxon>Candidatus Micrarchaeota</taxon>
        <taxon>Candidatus Micrarchaeia</taxon>
        <taxon>Candidatus Micrarchaeales</taxon>
        <taxon>Candidatus Micrarchaeaceae</taxon>
        <taxon>Candidatus Micrarchaeum</taxon>
    </lineage>
</organism>
<comment type="catalytic activity">
    <reaction evidence="6 7">
        <text>orotidine 5'-phosphate + H(+) = UMP + CO2</text>
        <dbReference type="Rhea" id="RHEA:11596"/>
        <dbReference type="ChEBI" id="CHEBI:15378"/>
        <dbReference type="ChEBI" id="CHEBI:16526"/>
        <dbReference type="ChEBI" id="CHEBI:57538"/>
        <dbReference type="ChEBI" id="CHEBI:57865"/>
        <dbReference type="EC" id="4.1.1.23"/>
    </reaction>
</comment>
<reference evidence="9 10" key="2">
    <citation type="journal article" date="2010" name="Proc. Natl. Acad. Sci. U.S.A.">
        <title>Enigmatic, ultrasmall, uncultivated Archaea.</title>
        <authorList>
            <person name="Baker B.J."/>
            <person name="Comolli L.R."/>
            <person name="Dick G.J."/>
            <person name="Hauser L.J."/>
            <person name="Hyatt D."/>
            <person name="Dill B.D."/>
            <person name="Land M.L."/>
            <person name="Verberkmoes N.C."/>
            <person name="Hettich R.L."/>
            <person name="Banfield J.F."/>
        </authorList>
    </citation>
    <scope>NUCLEOTIDE SEQUENCE [LARGE SCALE GENOMIC DNA]</scope>
    <source>
        <strain evidence="9">ARMAN-2</strain>
    </source>
</reference>
<dbReference type="Pfam" id="PF00215">
    <property type="entry name" value="OMPdecase"/>
    <property type="match status" value="1"/>
</dbReference>
<dbReference type="GO" id="GO:0006207">
    <property type="term" value="P:'de novo' pyrimidine nucleobase biosynthetic process"/>
    <property type="evidence" value="ECO:0007669"/>
    <property type="project" value="InterPro"/>
</dbReference>
<dbReference type="PANTHER" id="PTHR43375:SF1">
    <property type="entry name" value="OROTIDINE 5'-PHOSPHATE DECARBOXYLASE"/>
    <property type="match status" value="1"/>
</dbReference>
<evidence type="ECO:0000256" key="7">
    <source>
        <dbReference type="HAMAP-Rule" id="MF_01215"/>
    </source>
</evidence>
<accession>C7DGD1</accession>
<evidence type="ECO:0000256" key="2">
    <source>
        <dbReference type="ARBA" id="ARBA00008847"/>
    </source>
</evidence>
<gene>
    <name evidence="7" type="primary">pyrF</name>
    <name evidence="9" type="ORF">UNLARM2_0135</name>
</gene>
<dbReference type="EMBL" id="GG697237">
    <property type="protein sequence ID" value="EET90459.1"/>
    <property type="molecule type" value="Genomic_DNA"/>
</dbReference>
<dbReference type="PANTHER" id="PTHR43375">
    <property type="entry name" value="OROTIDINE 5'-PHOSPHATE DECARBOXYLASE"/>
    <property type="match status" value="1"/>
</dbReference>
<evidence type="ECO:0000256" key="6">
    <source>
        <dbReference type="ARBA" id="ARBA00049157"/>
    </source>
</evidence>
<keyword evidence="5 7" id="KW-0456">Lyase</keyword>
<keyword evidence="3 7" id="KW-0210">Decarboxylase</keyword>
<proteinExistence type="inferred from homology"/>
<dbReference type="InterPro" id="IPR018089">
    <property type="entry name" value="OMPdecase_AS"/>
</dbReference>
<dbReference type="EC" id="4.1.1.23" evidence="7"/>
<comment type="similarity">
    <text evidence="2 7">Belongs to the OMP decarboxylase family. Type 2 subfamily.</text>
</comment>
<dbReference type="InterPro" id="IPR011995">
    <property type="entry name" value="OMPdecase_type-2"/>
</dbReference>
<protein>
    <recommendedName>
        <fullName evidence="7">Orotidine 5'-phosphate decarboxylase</fullName>
        <ecNumber evidence="7">4.1.1.23</ecNumber>
    </recommendedName>
    <alternativeName>
        <fullName evidence="7">OMP decarboxylase</fullName>
        <shortName evidence="7">OMPDCase</shortName>
        <shortName evidence="7">OMPdecase</shortName>
    </alternativeName>
</protein>
<dbReference type="Gene3D" id="3.20.20.70">
    <property type="entry name" value="Aldolase class I"/>
    <property type="match status" value="1"/>
</dbReference>
<dbReference type="PROSITE" id="PS00156">
    <property type="entry name" value="OMPDECASE"/>
    <property type="match status" value="1"/>
</dbReference>
<evidence type="ECO:0000313" key="9">
    <source>
        <dbReference type="EMBL" id="EET90459.1"/>
    </source>
</evidence>
<name>C7DGD1_MICA2</name>
<dbReference type="UniPathway" id="UPA00070">
    <property type="reaction ID" value="UER00120"/>
</dbReference>
<dbReference type="SMART" id="SM00934">
    <property type="entry name" value="OMPdecase"/>
    <property type="match status" value="1"/>
</dbReference>
<feature type="active site" description="Proton donor" evidence="7">
    <location>
        <position position="104"/>
    </location>
</feature>